<gene>
    <name evidence="2" type="ORF">NCTC13316_02521</name>
</gene>
<organism evidence="2 3">
    <name type="scientific">Legionella busanensis</name>
    <dbReference type="NCBI Taxonomy" id="190655"/>
    <lineage>
        <taxon>Bacteria</taxon>
        <taxon>Pseudomonadati</taxon>
        <taxon>Pseudomonadota</taxon>
        <taxon>Gammaproteobacteria</taxon>
        <taxon>Legionellales</taxon>
        <taxon>Legionellaceae</taxon>
        <taxon>Legionella</taxon>
    </lineage>
</organism>
<dbReference type="Proteomes" id="UP000254794">
    <property type="component" value="Unassembled WGS sequence"/>
</dbReference>
<feature type="domain" description="Glycosyltransferase 2-like" evidence="1">
    <location>
        <begin position="13"/>
        <end position="168"/>
    </location>
</feature>
<accession>A0A378JP01</accession>
<dbReference type="InterPro" id="IPR029044">
    <property type="entry name" value="Nucleotide-diphossugar_trans"/>
</dbReference>
<dbReference type="InterPro" id="IPR001173">
    <property type="entry name" value="Glyco_trans_2-like"/>
</dbReference>
<reference evidence="2 3" key="1">
    <citation type="submission" date="2018-06" db="EMBL/GenBank/DDBJ databases">
        <authorList>
            <consortium name="Pathogen Informatics"/>
            <person name="Doyle S."/>
        </authorList>
    </citation>
    <scope>NUCLEOTIDE SEQUENCE [LARGE SCALE GENOMIC DNA]</scope>
    <source>
        <strain evidence="2 3">NCTC13316</strain>
    </source>
</reference>
<dbReference type="Gene3D" id="3.90.550.10">
    <property type="entry name" value="Spore Coat Polysaccharide Biosynthesis Protein SpsA, Chain A"/>
    <property type="match status" value="1"/>
</dbReference>
<dbReference type="PANTHER" id="PTHR48090">
    <property type="entry name" value="UNDECAPRENYL-PHOSPHATE 4-DEOXY-4-FORMAMIDO-L-ARABINOSE TRANSFERASE-RELATED"/>
    <property type="match status" value="1"/>
</dbReference>
<evidence type="ECO:0000259" key="1">
    <source>
        <dbReference type="Pfam" id="PF00535"/>
    </source>
</evidence>
<dbReference type="Pfam" id="PF00535">
    <property type="entry name" value="Glycos_transf_2"/>
    <property type="match status" value="1"/>
</dbReference>
<dbReference type="CDD" id="cd04179">
    <property type="entry name" value="DPM_DPG-synthase_like"/>
    <property type="match status" value="1"/>
</dbReference>
<keyword evidence="3" id="KW-1185">Reference proteome</keyword>
<dbReference type="OrthoDB" id="9808633at2"/>
<dbReference type="SUPFAM" id="SSF53448">
    <property type="entry name" value="Nucleotide-diphospho-sugar transferases"/>
    <property type="match status" value="1"/>
</dbReference>
<dbReference type="EMBL" id="UGOD01000001">
    <property type="protein sequence ID" value="STX52408.1"/>
    <property type="molecule type" value="Genomic_DNA"/>
</dbReference>
<protein>
    <submittedName>
        <fullName evidence="2">Putative glucosyl-3-phosphoglycerate synthase</fullName>
    </submittedName>
</protein>
<evidence type="ECO:0000313" key="3">
    <source>
        <dbReference type="Proteomes" id="UP000254794"/>
    </source>
</evidence>
<name>A0A378JP01_9GAMM</name>
<evidence type="ECO:0000313" key="2">
    <source>
        <dbReference type="EMBL" id="STX52408.1"/>
    </source>
</evidence>
<dbReference type="PANTHER" id="PTHR48090:SF7">
    <property type="entry name" value="RFBJ PROTEIN"/>
    <property type="match status" value="1"/>
</dbReference>
<sequence length="237" mass="26849">MNVTPNPIGKYITVAMITKNEEQAVAGVIEDIKSIVSEAEILIVDSSQDETPVIAKAHGAKVIRQFPPRGYGPAMEHALRAASRPVIITLDCDNTYPAHKIPELASLILKENYDLVDASRLEKKPQAMPWLNYLGNLMFAWLASLLFFRRLNDLHSGMRAYRKTMLDNLEFDAKGAALPVELLLKPIISGYKVHTIFIDYHERVGQSKMNALDTSWWTLKRILKVRMQSIKKHRLTL</sequence>
<dbReference type="AlphaFoldDB" id="A0A378JP01"/>
<dbReference type="RefSeq" id="WP_115331971.1">
    <property type="nucleotide sequence ID" value="NZ_CAAAHP010000006.1"/>
</dbReference>
<proteinExistence type="predicted"/>
<dbReference type="InterPro" id="IPR050256">
    <property type="entry name" value="Glycosyltransferase_2"/>
</dbReference>